<gene>
    <name evidence="7" type="ORF">RIF29_24139</name>
</gene>
<dbReference type="GO" id="GO:0005634">
    <property type="term" value="C:nucleus"/>
    <property type="evidence" value="ECO:0007669"/>
    <property type="project" value="UniProtKB-SubCell"/>
</dbReference>
<evidence type="ECO:0000256" key="4">
    <source>
        <dbReference type="ARBA" id="ARBA00023163"/>
    </source>
</evidence>
<organism evidence="7 8">
    <name type="scientific">Crotalaria pallida</name>
    <name type="common">Smooth rattlebox</name>
    <name type="synonym">Crotalaria striata</name>
    <dbReference type="NCBI Taxonomy" id="3830"/>
    <lineage>
        <taxon>Eukaryota</taxon>
        <taxon>Viridiplantae</taxon>
        <taxon>Streptophyta</taxon>
        <taxon>Embryophyta</taxon>
        <taxon>Tracheophyta</taxon>
        <taxon>Spermatophyta</taxon>
        <taxon>Magnoliopsida</taxon>
        <taxon>eudicotyledons</taxon>
        <taxon>Gunneridae</taxon>
        <taxon>Pentapetalae</taxon>
        <taxon>rosids</taxon>
        <taxon>fabids</taxon>
        <taxon>Fabales</taxon>
        <taxon>Fabaceae</taxon>
        <taxon>Papilionoideae</taxon>
        <taxon>50 kb inversion clade</taxon>
        <taxon>genistoids sensu lato</taxon>
        <taxon>core genistoids</taxon>
        <taxon>Crotalarieae</taxon>
        <taxon>Crotalaria</taxon>
    </lineage>
</organism>
<proteinExistence type="predicted"/>
<evidence type="ECO:0000313" key="8">
    <source>
        <dbReference type="Proteomes" id="UP001372338"/>
    </source>
</evidence>
<dbReference type="SUPFAM" id="SSF54171">
    <property type="entry name" value="DNA-binding domain"/>
    <property type="match status" value="1"/>
</dbReference>
<dbReference type="Pfam" id="PF00847">
    <property type="entry name" value="AP2"/>
    <property type="match status" value="1"/>
</dbReference>
<dbReference type="SMART" id="SM00380">
    <property type="entry name" value="AP2"/>
    <property type="match status" value="1"/>
</dbReference>
<accession>A0AAN9EK16</accession>
<sequence>MFIQPGFLDTPPPKLIRISVIDNYATEDEDDEDENHSHKAKRFVNEIRIVETNYREHSTCMKQRVSKQCNSERRKRRREDSISITSKTTSEECVKLRGVRQRPWGRWAAEIRDPLKRTRVWLGTYDTALEAAMVYDAAAIRLRGPHAVTNFISPPQFHMEQLGDSPPDSTRVSQSPICTICDDTEGKSAHEGFSGLRMMHVDVDNENDSGKEGHHHLSSPTSVLRFQSMEEQFCEIAQLQEPCLQDSFLFLNSPSLGFYSDFETLSLPIFEDDDHETNANRDFVYMSESPGTHHLKDHYGAGAYGFT</sequence>
<keyword evidence="4" id="KW-0804">Transcription</keyword>
<dbReference type="InterPro" id="IPR016177">
    <property type="entry name" value="DNA-bd_dom_sf"/>
</dbReference>
<dbReference type="GO" id="GO:0003700">
    <property type="term" value="F:DNA-binding transcription factor activity"/>
    <property type="evidence" value="ECO:0007669"/>
    <property type="project" value="InterPro"/>
</dbReference>
<comment type="caution">
    <text evidence="7">The sequence shown here is derived from an EMBL/GenBank/DDBJ whole genome shotgun (WGS) entry which is preliminary data.</text>
</comment>
<evidence type="ECO:0000256" key="3">
    <source>
        <dbReference type="ARBA" id="ARBA00023125"/>
    </source>
</evidence>
<evidence type="ECO:0000256" key="5">
    <source>
        <dbReference type="ARBA" id="ARBA00023242"/>
    </source>
</evidence>
<evidence type="ECO:0000259" key="6">
    <source>
        <dbReference type="PROSITE" id="PS51032"/>
    </source>
</evidence>
<keyword evidence="3" id="KW-0238">DNA-binding</keyword>
<reference evidence="7 8" key="1">
    <citation type="submission" date="2024-01" db="EMBL/GenBank/DDBJ databases">
        <title>The genomes of 5 underutilized Papilionoideae crops provide insights into root nodulation and disease resistanc.</title>
        <authorList>
            <person name="Yuan L."/>
        </authorList>
    </citation>
    <scope>NUCLEOTIDE SEQUENCE [LARGE SCALE GENOMIC DNA]</scope>
    <source>
        <strain evidence="7">ZHUSHIDOU_FW_LH</strain>
        <tissue evidence="7">Leaf</tissue>
    </source>
</reference>
<protein>
    <recommendedName>
        <fullName evidence="6">AP2/ERF domain-containing protein</fullName>
    </recommendedName>
</protein>
<dbReference type="GO" id="GO:0003677">
    <property type="term" value="F:DNA binding"/>
    <property type="evidence" value="ECO:0007669"/>
    <property type="project" value="UniProtKB-KW"/>
</dbReference>
<dbReference type="InterPro" id="IPR036955">
    <property type="entry name" value="AP2/ERF_dom_sf"/>
</dbReference>
<dbReference type="PRINTS" id="PR00367">
    <property type="entry name" value="ETHRSPELEMNT"/>
</dbReference>
<dbReference type="FunFam" id="3.30.730.10:FF:000001">
    <property type="entry name" value="Ethylene-responsive transcription factor 2"/>
    <property type="match status" value="1"/>
</dbReference>
<evidence type="ECO:0000313" key="7">
    <source>
        <dbReference type="EMBL" id="KAK7258559.1"/>
    </source>
</evidence>
<dbReference type="Proteomes" id="UP001372338">
    <property type="component" value="Unassembled WGS sequence"/>
</dbReference>
<name>A0AAN9EK16_CROPI</name>
<dbReference type="InterPro" id="IPR050913">
    <property type="entry name" value="AP2/ERF_ERF"/>
</dbReference>
<dbReference type="PANTHER" id="PTHR31194">
    <property type="entry name" value="SHN SHINE , DNA BINDING / TRANSCRIPTION FACTOR"/>
    <property type="match status" value="1"/>
</dbReference>
<dbReference type="PROSITE" id="PS51032">
    <property type="entry name" value="AP2_ERF"/>
    <property type="match status" value="1"/>
</dbReference>
<dbReference type="EMBL" id="JAYWIO010000005">
    <property type="protein sequence ID" value="KAK7258559.1"/>
    <property type="molecule type" value="Genomic_DNA"/>
</dbReference>
<evidence type="ECO:0000256" key="1">
    <source>
        <dbReference type="ARBA" id="ARBA00004123"/>
    </source>
</evidence>
<keyword evidence="8" id="KW-1185">Reference proteome</keyword>
<keyword evidence="5" id="KW-0539">Nucleus</keyword>
<dbReference type="AlphaFoldDB" id="A0AAN9EK16"/>
<keyword evidence="2" id="KW-0805">Transcription regulation</keyword>
<dbReference type="CDD" id="cd00018">
    <property type="entry name" value="AP2"/>
    <property type="match status" value="1"/>
</dbReference>
<comment type="subcellular location">
    <subcellularLocation>
        <location evidence="1">Nucleus</location>
    </subcellularLocation>
</comment>
<feature type="domain" description="AP2/ERF" evidence="6">
    <location>
        <begin position="95"/>
        <end position="152"/>
    </location>
</feature>
<dbReference type="PANTHER" id="PTHR31194:SF218">
    <property type="entry name" value="AP2_ERF DOMAIN-CONTAINING PROTEIN"/>
    <property type="match status" value="1"/>
</dbReference>
<dbReference type="Gene3D" id="3.30.730.10">
    <property type="entry name" value="AP2/ERF domain"/>
    <property type="match status" value="1"/>
</dbReference>
<evidence type="ECO:0000256" key="2">
    <source>
        <dbReference type="ARBA" id="ARBA00023015"/>
    </source>
</evidence>
<dbReference type="InterPro" id="IPR001471">
    <property type="entry name" value="AP2/ERF_dom"/>
</dbReference>